<organism evidence="1">
    <name type="scientific">Eucalyptus grandis</name>
    <name type="common">Flooded gum</name>
    <dbReference type="NCBI Taxonomy" id="71139"/>
    <lineage>
        <taxon>Eukaryota</taxon>
        <taxon>Viridiplantae</taxon>
        <taxon>Streptophyta</taxon>
        <taxon>Embryophyta</taxon>
        <taxon>Tracheophyta</taxon>
        <taxon>Spermatophyta</taxon>
        <taxon>Magnoliopsida</taxon>
        <taxon>eudicotyledons</taxon>
        <taxon>Gunneridae</taxon>
        <taxon>Pentapetalae</taxon>
        <taxon>rosids</taxon>
        <taxon>malvids</taxon>
        <taxon>Myrtales</taxon>
        <taxon>Myrtaceae</taxon>
        <taxon>Myrtoideae</taxon>
        <taxon>Eucalypteae</taxon>
        <taxon>Eucalyptus</taxon>
    </lineage>
</organism>
<name>A0A059BR61_EUCGR</name>
<evidence type="ECO:0000313" key="1">
    <source>
        <dbReference type="EMBL" id="KCW68718.1"/>
    </source>
</evidence>
<sequence>MISTKILVYMNNFLSASAYLLDSDSFDVRQFDSPAFVATTMNRLKHLLELTFPFFLHFFPMASFSTFPPMPSSSPTPSPRLPVPTSSPTSTLHGLRYFLFAQLGFPEAGYLEYEVSSPRSDEGAADEGAAACVMQLRETKKLQEIGSNYLFLSFLLIFTG</sequence>
<protein>
    <submittedName>
        <fullName evidence="1">Uncharacterized protein</fullName>
    </submittedName>
</protein>
<dbReference type="Gramene" id="KCW68718">
    <property type="protein sequence ID" value="KCW68718"/>
    <property type="gene ID" value="EUGRSUZ_F02321"/>
</dbReference>
<dbReference type="AlphaFoldDB" id="A0A059BR61"/>
<reference evidence="1" key="1">
    <citation type="submission" date="2013-07" db="EMBL/GenBank/DDBJ databases">
        <title>The genome of Eucalyptus grandis.</title>
        <authorList>
            <person name="Schmutz J."/>
            <person name="Hayes R."/>
            <person name="Myburg A."/>
            <person name="Tuskan G."/>
            <person name="Grattapaglia D."/>
            <person name="Rokhsar D.S."/>
        </authorList>
    </citation>
    <scope>NUCLEOTIDE SEQUENCE</scope>
    <source>
        <tissue evidence="1">Leaf extractions</tissue>
    </source>
</reference>
<proteinExistence type="predicted"/>
<dbReference type="InParanoid" id="A0A059BR61"/>
<gene>
    <name evidence="1" type="ORF">EUGRSUZ_F02321</name>
</gene>
<dbReference type="EMBL" id="KK198758">
    <property type="protein sequence ID" value="KCW68718.1"/>
    <property type="molecule type" value="Genomic_DNA"/>
</dbReference>
<accession>A0A059BR61</accession>